<dbReference type="Proteomes" id="UP000189681">
    <property type="component" value="Unassembled WGS sequence"/>
</dbReference>
<evidence type="ECO:0000313" key="2">
    <source>
        <dbReference type="Proteomes" id="UP000189681"/>
    </source>
</evidence>
<dbReference type="EMBL" id="AYTS01000148">
    <property type="protein sequence ID" value="OOP55348.1"/>
    <property type="molecule type" value="Genomic_DNA"/>
</dbReference>
<comment type="caution">
    <text evidence="1">The sequence shown here is derived from an EMBL/GenBank/DDBJ whole genome shotgun (WGS) entry which is preliminary data.</text>
</comment>
<dbReference type="STRING" id="1004156.AYP45_14935"/>
<evidence type="ECO:0000313" key="1">
    <source>
        <dbReference type="EMBL" id="OOP55348.1"/>
    </source>
</evidence>
<protein>
    <submittedName>
        <fullName evidence="1">Uncharacterized protein</fullName>
    </submittedName>
</protein>
<organism evidence="1 2">
    <name type="scientific">Candidatus Brocadia carolinensis</name>
    <dbReference type="NCBI Taxonomy" id="1004156"/>
    <lineage>
        <taxon>Bacteria</taxon>
        <taxon>Pseudomonadati</taxon>
        <taxon>Planctomycetota</taxon>
        <taxon>Candidatus Brocadiia</taxon>
        <taxon>Candidatus Brocadiales</taxon>
        <taxon>Candidatus Brocadiaceae</taxon>
        <taxon>Candidatus Brocadia</taxon>
    </lineage>
</organism>
<reference evidence="1 2" key="1">
    <citation type="journal article" date="2017" name="Water Res.">
        <title>Discovery and metagenomic analysis of an anammox bacterial enrichment related to Candidatus "Brocadia caroliniensis" in a full-scale glycerol-fed nitritation-denitritation separate centrate treatment process.</title>
        <authorList>
            <person name="Park H."/>
            <person name="Brotto A.C."/>
            <person name="van Loosdrecht M.C."/>
            <person name="Chandran K."/>
        </authorList>
    </citation>
    <scope>NUCLEOTIDE SEQUENCE [LARGE SCALE GENOMIC DNA]</scope>
    <source>
        <strain evidence="1">26THWARD</strain>
    </source>
</reference>
<sequence>MARPQPLPKEPYYFAFNNKEITFAKGKCPYIGTFHPAEQADKLLFERLLSQSSYNELAKDTQFQLFYASMDAEKERLLRCKIKTILGATQGDVGEVIKIHGKFKRAGDAYILIVESLQKINGEIIPISDRDNNMVAQKG</sequence>
<gene>
    <name evidence="1" type="ORF">AYP45_14935</name>
</gene>
<accession>A0A1V4AQC6</accession>
<proteinExistence type="predicted"/>
<name>A0A1V4AQC6_9BACT</name>
<dbReference type="AlphaFoldDB" id="A0A1V4AQC6"/>